<dbReference type="GO" id="GO:0051252">
    <property type="term" value="P:regulation of RNA metabolic process"/>
    <property type="evidence" value="ECO:0007669"/>
    <property type="project" value="UniProtKB-ARBA"/>
</dbReference>
<feature type="zinc finger region" description="C3H1-type" evidence="9">
    <location>
        <begin position="98"/>
        <end position="125"/>
    </location>
</feature>
<dbReference type="GO" id="GO:0003723">
    <property type="term" value="F:RNA binding"/>
    <property type="evidence" value="ECO:0007669"/>
    <property type="project" value="UniProtKB-KW"/>
</dbReference>
<feature type="zinc finger region" description="C3H1-type" evidence="9">
    <location>
        <begin position="46"/>
        <end position="73"/>
    </location>
</feature>
<dbReference type="Pfam" id="PF22675">
    <property type="entry name" value="KH-I_KHDC4-BBP"/>
    <property type="match status" value="1"/>
</dbReference>
<dbReference type="PROSITE" id="PS51222">
    <property type="entry name" value="DCD"/>
    <property type="match status" value="1"/>
</dbReference>
<feature type="compositionally biased region" description="Basic and acidic residues" evidence="10">
    <location>
        <begin position="191"/>
        <end position="201"/>
    </location>
</feature>
<protein>
    <recommendedName>
        <fullName evidence="16">Cleavage and polyadenylation specificity factor subunit 4</fullName>
    </recommendedName>
</protein>
<feature type="domain" description="C3H1-type" evidence="11">
    <location>
        <begin position="98"/>
        <end position="125"/>
    </location>
</feature>
<feature type="region of interest" description="Disordered" evidence="10">
    <location>
        <begin position="662"/>
        <end position="697"/>
    </location>
</feature>
<evidence type="ECO:0008006" key="16">
    <source>
        <dbReference type="Google" id="ProtNLM"/>
    </source>
</evidence>
<feature type="compositionally biased region" description="Gly residues" evidence="10">
    <location>
        <begin position="205"/>
        <end position="217"/>
    </location>
</feature>
<keyword evidence="6 9" id="KW-0862">Zinc</keyword>
<dbReference type="GO" id="GO:0010468">
    <property type="term" value="P:regulation of gene expression"/>
    <property type="evidence" value="ECO:0007669"/>
    <property type="project" value="UniProtKB-ARBA"/>
</dbReference>
<gene>
    <name evidence="14" type="ORF">P43SY_008958</name>
</gene>
<dbReference type="SMART" id="SM00356">
    <property type="entry name" value="ZnF_C3H1"/>
    <property type="match status" value="4"/>
</dbReference>
<keyword evidence="2" id="KW-0507">mRNA processing</keyword>
<dbReference type="Pfam" id="PF00642">
    <property type="entry name" value="zf-CCCH"/>
    <property type="match status" value="2"/>
</dbReference>
<evidence type="ECO:0000256" key="10">
    <source>
        <dbReference type="SAM" id="MobiDB-lite"/>
    </source>
</evidence>
<dbReference type="EMBL" id="JAKCXM010000010">
    <property type="protein sequence ID" value="KAJ0408611.1"/>
    <property type="molecule type" value="Genomic_DNA"/>
</dbReference>
<evidence type="ECO:0000313" key="14">
    <source>
        <dbReference type="EMBL" id="KAJ0408611.1"/>
    </source>
</evidence>
<evidence type="ECO:0000259" key="11">
    <source>
        <dbReference type="PROSITE" id="PS50103"/>
    </source>
</evidence>
<evidence type="ECO:0000313" key="15">
    <source>
        <dbReference type="Proteomes" id="UP001209570"/>
    </source>
</evidence>
<feature type="zinc finger region" description="C3H1-type" evidence="9">
    <location>
        <begin position="159"/>
        <end position="187"/>
    </location>
</feature>
<dbReference type="InterPro" id="IPR007275">
    <property type="entry name" value="YTH_domain"/>
</dbReference>
<feature type="region of interest" description="Disordered" evidence="10">
    <location>
        <begin position="737"/>
        <end position="810"/>
    </location>
</feature>
<dbReference type="SUPFAM" id="SSF90229">
    <property type="entry name" value="CCCH zinc finger"/>
    <property type="match status" value="3"/>
</dbReference>
<feature type="region of interest" description="Disordered" evidence="10">
    <location>
        <begin position="584"/>
        <end position="637"/>
    </location>
</feature>
<keyword evidence="5 9" id="KW-0863">Zinc-finger</keyword>
<feature type="domain" description="YTH" evidence="12">
    <location>
        <begin position="256"/>
        <end position="399"/>
    </location>
</feature>
<proteinExistence type="predicted"/>
<evidence type="ECO:0000259" key="13">
    <source>
        <dbReference type="PROSITE" id="PS51222"/>
    </source>
</evidence>
<dbReference type="Proteomes" id="UP001209570">
    <property type="component" value="Unassembled WGS sequence"/>
</dbReference>
<keyword evidence="15" id="KW-1185">Reference proteome</keyword>
<keyword evidence="4" id="KW-0677">Repeat</keyword>
<feature type="domain" description="C3H1-type" evidence="11">
    <location>
        <begin position="46"/>
        <end position="73"/>
    </location>
</feature>
<comment type="subcellular location">
    <subcellularLocation>
        <location evidence="1">Nucleus</location>
    </subcellularLocation>
</comment>
<dbReference type="InterPro" id="IPR013989">
    <property type="entry name" value="Dev_and_cell_death_domain"/>
</dbReference>
<evidence type="ECO:0000259" key="12">
    <source>
        <dbReference type="PROSITE" id="PS50882"/>
    </source>
</evidence>
<evidence type="ECO:0000256" key="6">
    <source>
        <dbReference type="ARBA" id="ARBA00022833"/>
    </source>
</evidence>
<dbReference type="Pfam" id="PF10539">
    <property type="entry name" value="Dev_Cell_Death"/>
    <property type="match status" value="1"/>
</dbReference>
<dbReference type="CDD" id="cd21134">
    <property type="entry name" value="YTH"/>
    <property type="match status" value="1"/>
</dbReference>
<accession>A0AAD5MI26</accession>
<evidence type="ECO:0000256" key="2">
    <source>
        <dbReference type="ARBA" id="ARBA00022664"/>
    </source>
</evidence>
<keyword evidence="8" id="KW-0539">Nucleus</keyword>
<evidence type="ECO:0000256" key="3">
    <source>
        <dbReference type="ARBA" id="ARBA00022723"/>
    </source>
</evidence>
<dbReference type="InterPro" id="IPR047889">
    <property type="entry name" value="KHDC4_KH-I_second"/>
</dbReference>
<sequence>MVLGLLLREHEERQLSFDFEMLLPDDVDMAHDDDASQGPNGKKDFKRGTVVCRHWLRGLCMKGDNCEFLHQFDMARMPECRWGMECQVPECPFRHVPDEERVECAFYRQGFCSHGPNCRYRHVKLAREECPETADFSLQSKVAEEENIKRRKAQPVNEFYKIAICKHWEKLGTCPFGEDCHFAHGEKELRPFPRGERDGRHPGASGHGGGGGGGGREGPNNGPAMHSSGPPPMAMAMPAAPAAPPAVVLPDENKFCKYFVLHAFRYLNLAHGVHHNVWSVPRELQQTLKLASETCDDVFLFVTVSPSKHVQAVARLVPGAMLHAGADDGEDLAAGVVPFEQSASQRSWRGAFGVEWLRICECPWDRLAQLDNNQGINVADCSNGHEVEPEAGHAVMRLLFDQPPIQLHYRSVEDEEKLPGGSEELATRRREAAASLLSSIPNGPPKRQFTTPGFVFACTTATIDECFGRMLFGLAKEQEAVAQQHVSPGTPLFLLNLSDRHLLGVFEALSPAVANLVPGAFLAPDGSGSQYPIQVQFAIAIPAPAINSAEPAVKAIAGGDRGIRVGPLSLEVTQRLADLFAERGAGPMFAPPPGHGPPPQAGPPAMQAAPGGGNAEPSFRRSHSGASTGGGGRDASGSFLEKMLVGIEPDSEFGVTRRIIGPGGSHMKRISQEAGGGAKIKVRGRGSGSKESTEDEANEPLMIIVSAENERSFRIACDLTSQLLANIHRDHQVFLQRQQQRGGGHRGGPPPPRRGGGGGGGGGGAQFGGQPPPFGGFGMPPRGPPPPMMMMHRGGGGGGPPSMPPHGQQK</sequence>
<dbReference type="Gene3D" id="3.30.1370.10">
    <property type="entry name" value="K Homology domain, type 1"/>
    <property type="match status" value="1"/>
</dbReference>
<dbReference type="GO" id="GO:0006397">
    <property type="term" value="P:mRNA processing"/>
    <property type="evidence" value="ECO:0007669"/>
    <property type="project" value="UniProtKB-KW"/>
</dbReference>
<dbReference type="Gene3D" id="4.10.1000.10">
    <property type="entry name" value="Zinc finger, CCCH-type"/>
    <property type="match status" value="2"/>
</dbReference>
<evidence type="ECO:0000256" key="1">
    <source>
        <dbReference type="ARBA" id="ARBA00004123"/>
    </source>
</evidence>
<evidence type="ECO:0000256" key="4">
    <source>
        <dbReference type="ARBA" id="ARBA00022737"/>
    </source>
</evidence>
<dbReference type="InterPro" id="IPR000571">
    <property type="entry name" value="Znf_CCCH"/>
</dbReference>
<comment type="caution">
    <text evidence="14">The sequence shown here is derived from an EMBL/GenBank/DDBJ whole genome shotgun (WGS) entry which is preliminary data.</text>
</comment>
<feature type="region of interest" description="Disordered" evidence="10">
    <location>
        <begin position="191"/>
        <end position="237"/>
    </location>
</feature>
<dbReference type="GO" id="GO:0008270">
    <property type="term" value="F:zinc ion binding"/>
    <property type="evidence" value="ECO:0007669"/>
    <property type="project" value="UniProtKB-KW"/>
</dbReference>
<dbReference type="Gene3D" id="3.10.590.10">
    <property type="entry name" value="ph1033 like domains"/>
    <property type="match status" value="1"/>
</dbReference>
<dbReference type="PROSITE" id="PS50882">
    <property type="entry name" value="YTH"/>
    <property type="match status" value="1"/>
</dbReference>
<dbReference type="PANTHER" id="PTHR23102:SF24">
    <property type="entry name" value="CLEAVAGE AND POLYADENYLATION SPECIFICITY FACTOR SUBUNIT 4"/>
    <property type="match status" value="1"/>
</dbReference>
<dbReference type="Pfam" id="PF04146">
    <property type="entry name" value="YTH"/>
    <property type="match status" value="1"/>
</dbReference>
<dbReference type="FunFam" id="4.10.1000.10:FF:000003">
    <property type="entry name" value="Zinc finger CCCH domain-containing protein"/>
    <property type="match status" value="1"/>
</dbReference>
<dbReference type="CDD" id="cd22386">
    <property type="entry name" value="KH-I_KHDC4_rpt2"/>
    <property type="match status" value="1"/>
</dbReference>
<reference evidence="14" key="1">
    <citation type="submission" date="2021-12" db="EMBL/GenBank/DDBJ databases">
        <title>Prjna785345.</title>
        <authorList>
            <person name="Rujirawat T."/>
            <person name="Krajaejun T."/>
        </authorList>
    </citation>
    <scope>NUCLEOTIDE SEQUENCE</scope>
    <source>
        <strain evidence="14">Pi057C3</strain>
    </source>
</reference>
<feature type="domain" description="C3H1-type" evidence="11">
    <location>
        <begin position="159"/>
        <end position="187"/>
    </location>
</feature>
<dbReference type="PANTHER" id="PTHR23102">
    <property type="entry name" value="CLEAVAGE AND POLYADENYLATION SPECIFICITY FACTOR SUBUNIT 4-RELATED"/>
    <property type="match status" value="1"/>
</dbReference>
<name>A0AAD5MI26_PYTIN</name>
<dbReference type="InterPro" id="IPR055256">
    <property type="entry name" value="KH_1_KHDC4/BBP-like"/>
</dbReference>
<dbReference type="AlphaFoldDB" id="A0AAD5MI26"/>
<feature type="domain" description="DCD" evidence="13">
    <location>
        <begin position="449"/>
        <end position="582"/>
    </location>
</feature>
<keyword evidence="3 9" id="KW-0479">Metal-binding</keyword>
<dbReference type="PROSITE" id="PS50103">
    <property type="entry name" value="ZF_C3H1"/>
    <property type="match status" value="3"/>
</dbReference>
<dbReference type="InterPro" id="IPR045348">
    <property type="entry name" value="CPSF4/Yth1"/>
</dbReference>
<evidence type="ECO:0000256" key="9">
    <source>
        <dbReference type="PROSITE-ProRule" id="PRU00723"/>
    </source>
</evidence>
<dbReference type="SUPFAM" id="SSF54791">
    <property type="entry name" value="Eukaryotic type KH-domain (KH-domain type I)"/>
    <property type="match status" value="1"/>
</dbReference>
<dbReference type="SMART" id="SM00767">
    <property type="entry name" value="DCD"/>
    <property type="match status" value="1"/>
</dbReference>
<dbReference type="InterPro" id="IPR036855">
    <property type="entry name" value="Znf_CCCH_sf"/>
</dbReference>
<organism evidence="14 15">
    <name type="scientific">Pythium insidiosum</name>
    <name type="common">Pythiosis disease agent</name>
    <dbReference type="NCBI Taxonomy" id="114742"/>
    <lineage>
        <taxon>Eukaryota</taxon>
        <taxon>Sar</taxon>
        <taxon>Stramenopiles</taxon>
        <taxon>Oomycota</taxon>
        <taxon>Peronosporomycetes</taxon>
        <taxon>Pythiales</taxon>
        <taxon>Pythiaceae</taxon>
        <taxon>Pythium</taxon>
    </lineage>
</organism>
<dbReference type="FunFam" id="4.10.1000.10:FF:000017">
    <property type="entry name" value="Cleavage and polyadenylation specificity factor 30 kDa subunit"/>
    <property type="match status" value="1"/>
</dbReference>
<dbReference type="Pfam" id="PF14608">
    <property type="entry name" value="zf-CCCH_2"/>
    <property type="match status" value="2"/>
</dbReference>
<dbReference type="InterPro" id="IPR036612">
    <property type="entry name" value="KH_dom_type_1_sf"/>
</dbReference>
<feature type="compositionally biased region" description="Gly residues" evidence="10">
    <location>
        <begin position="754"/>
        <end position="767"/>
    </location>
</feature>
<keyword evidence="7" id="KW-0694">RNA-binding</keyword>
<dbReference type="GO" id="GO:0005634">
    <property type="term" value="C:nucleus"/>
    <property type="evidence" value="ECO:0007669"/>
    <property type="project" value="UniProtKB-SubCell"/>
</dbReference>
<feature type="compositionally biased region" description="Pro residues" evidence="10">
    <location>
        <begin position="589"/>
        <end position="602"/>
    </location>
</feature>
<evidence type="ECO:0000256" key="8">
    <source>
        <dbReference type="ARBA" id="ARBA00023242"/>
    </source>
</evidence>
<evidence type="ECO:0000256" key="7">
    <source>
        <dbReference type="ARBA" id="ARBA00022884"/>
    </source>
</evidence>
<evidence type="ECO:0000256" key="5">
    <source>
        <dbReference type="ARBA" id="ARBA00022771"/>
    </source>
</evidence>